<dbReference type="InterPro" id="IPR050901">
    <property type="entry name" value="BP-dep_ABC_trans_perm"/>
</dbReference>
<evidence type="ECO:0000256" key="1">
    <source>
        <dbReference type="ARBA" id="ARBA00004651"/>
    </source>
</evidence>
<dbReference type="OrthoDB" id="42677at2"/>
<keyword evidence="8 9" id="KW-0472">Membrane</keyword>
<dbReference type="PANTHER" id="PTHR32243">
    <property type="entry name" value="MALTOSE TRANSPORT SYSTEM PERMEASE-RELATED"/>
    <property type="match status" value="1"/>
</dbReference>
<evidence type="ECO:0000256" key="6">
    <source>
        <dbReference type="ARBA" id="ARBA00022692"/>
    </source>
</evidence>
<dbReference type="STRING" id="908809.ABG79_01470"/>
<dbReference type="PROSITE" id="PS50928">
    <property type="entry name" value="ABC_TM1"/>
    <property type="match status" value="1"/>
</dbReference>
<evidence type="ECO:0000256" key="3">
    <source>
        <dbReference type="ARBA" id="ARBA00022448"/>
    </source>
</evidence>
<reference evidence="11 12" key="1">
    <citation type="submission" date="2015-09" db="EMBL/GenBank/DDBJ databases">
        <title>Draft genome sequence of a Caloramator mitchellensis, a moderate thermophile from the Great Artesian Basin of Australia.</title>
        <authorList>
            <person name="Patel B.K."/>
        </authorList>
    </citation>
    <scope>NUCLEOTIDE SEQUENCE [LARGE SCALE GENOMIC DNA]</scope>
    <source>
        <strain evidence="11 12">VF08</strain>
    </source>
</reference>
<dbReference type="InterPro" id="IPR000515">
    <property type="entry name" value="MetI-like"/>
</dbReference>
<feature type="transmembrane region" description="Helical" evidence="9">
    <location>
        <begin position="140"/>
        <end position="162"/>
    </location>
</feature>
<evidence type="ECO:0000256" key="4">
    <source>
        <dbReference type="ARBA" id="ARBA00022475"/>
    </source>
</evidence>
<feature type="transmembrane region" description="Helical" evidence="9">
    <location>
        <begin position="12"/>
        <end position="31"/>
    </location>
</feature>
<keyword evidence="12" id="KW-1185">Reference proteome</keyword>
<evidence type="ECO:0000256" key="9">
    <source>
        <dbReference type="RuleBase" id="RU363032"/>
    </source>
</evidence>
<dbReference type="InterPro" id="IPR035906">
    <property type="entry name" value="MetI-like_sf"/>
</dbReference>
<dbReference type="GO" id="GO:0005886">
    <property type="term" value="C:plasma membrane"/>
    <property type="evidence" value="ECO:0007669"/>
    <property type="project" value="UniProtKB-SubCell"/>
</dbReference>
<organism evidence="11 12">
    <name type="scientific">Caloramator mitchellensis</name>
    <dbReference type="NCBI Taxonomy" id="908809"/>
    <lineage>
        <taxon>Bacteria</taxon>
        <taxon>Bacillati</taxon>
        <taxon>Bacillota</taxon>
        <taxon>Clostridia</taxon>
        <taxon>Eubacteriales</taxon>
        <taxon>Clostridiaceae</taxon>
        <taxon>Caloramator</taxon>
    </lineage>
</organism>
<evidence type="ECO:0000256" key="2">
    <source>
        <dbReference type="ARBA" id="ARBA00009047"/>
    </source>
</evidence>
<feature type="transmembrane region" description="Helical" evidence="9">
    <location>
        <begin position="183"/>
        <end position="205"/>
    </location>
</feature>
<dbReference type="EMBL" id="LKHP01000007">
    <property type="protein sequence ID" value="KRQ86718.1"/>
    <property type="molecule type" value="Genomic_DNA"/>
</dbReference>
<evidence type="ECO:0000313" key="12">
    <source>
        <dbReference type="Proteomes" id="UP000052015"/>
    </source>
</evidence>
<feature type="transmembrane region" description="Helical" evidence="9">
    <location>
        <begin position="75"/>
        <end position="96"/>
    </location>
</feature>
<keyword evidence="6 9" id="KW-0812">Transmembrane</keyword>
<evidence type="ECO:0000256" key="8">
    <source>
        <dbReference type="ARBA" id="ARBA00023136"/>
    </source>
</evidence>
<dbReference type="RefSeq" id="WP_057978645.1">
    <property type="nucleotide sequence ID" value="NZ_LKHP01000007.1"/>
</dbReference>
<keyword evidence="3 9" id="KW-0813">Transport</keyword>
<dbReference type="PATRIC" id="fig|908809.3.peg.1475"/>
<keyword evidence="5" id="KW-0762">Sugar transport</keyword>
<evidence type="ECO:0000259" key="10">
    <source>
        <dbReference type="PROSITE" id="PS50928"/>
    </source>
</evidence>
<feature type="transmembrane region" description="Helical" evidence="9">
    <location>
        <begin position="241"/>
        <end position="262"/>
    </location>
</feature>
<comment type="caution">
    <text evidence="11">The sequence shown here is derived from an EMBL/GenBank/DDBJ whole genome shotgun (WGS) entry which is preliminary data.</text>
</comment>
<feature type="domain" description="ABC transmembrane type-1" evidence="10">
    <location>
        <begin position="71"/>
        <end position="258"/>
    </location>
</feature>
<evidence type="ECO:0000313" key="11">
    <source>
        <dbReference type="EMBL" id="KRQ86718.1"/>
    </source>
</evidence>
<dbReference type="Proteomes" id="UP000052015">
    <property type="component" value="Unassembled WGS sequence"/>
</dbReference>
<dbReference type="AlphaFoldDB" id="A0A0R3JZM5"/>
<evidence type="ECO:0000256" key="7">
    <source>
        <dbReference type="ARBA" id="ARBA00022989"/>
    </source>
</evidence>
<proteinExistence type="inferred from homology"/>
<protein>
    <submittedName>
        <fullName evidence="11">Trehalose transport system permease protein SugB</fullName>
    </submittedName>
</protein>
<dbReference type="CDD" id="cd06261">
    <property type="entry name" value="TM_PBP2"/>
    <property type="match status" value="1"/>
</dbReference>
<keyword evidence="7 9" id="KW-1133">Transmembrane helix</keyword>
<dbReference type="PANTHER" id="PTHR32243:SF50">
    <property type="entry name" value="MALTOSE_MALTODEXTRIN TRANSPORT SYSTEM PERMEASE PROTEIN MALG"/>
    <property type="match status" value="1"/>
</dbReference>
<dbReference type="Gene3D" id="1.10.3720.10">
    <property type="entry name" value="MetI-like"/>
    <property type="match status" value="1"/>
</dbReference>
<gene>
    <name evidence="11" type="primary">sugB</name>
    <name evidence="11" type="ORF">ABG79_01470</name>
</gene>
<comment type="similarity">
    <text evidence="2">Belongs to the binding-protein-dependent transport system permease family. MalFG subfamily.</text>
</comment>
<dbReference type="Pfam" id="PF00528">
    <property type="entry name" value="BPD_transp_1"/>
    <property type="match status" value="1"/>
</dbReference>
<comment type="subcellular location">
    <subcellularLocation>
        <location evidence="1 9">Cell membrane</location>
        <topology evidence="1 9">Multi-pass membrane protein</topology>
    </subcellularLocation>
</comment>
<dbReference type="GO" id="GO:0055085">
    <property type="term" value="P:transmembrane transport"/>
    <property type="evidence" value="ECO:0007669"/>
    <property type="project" value="InterPro"/>
</dbReference>
<evidence type="ECO:0000256" key="5">
    <source>
        <dbReference type="ARBA" id="ARBA00022597"/>
    </source>
</evidence>
<feature type="transmembrane region" description="Helical" evidence="9">
    <location>
        <begin position="108"/>
        <end position="128"/>
    </location>
</feature>
<keyword evidence="4" id="KW-1003">Cell membrane</keyword>
<dbReference type="SUPFAM" id="SSF161098">
    <property type="entry name" value="MetI-like"/>
    <property type="match status" value="1"/>
</dbReference>
<accession>A0A0R3JZM5</accession>
<name>A0A0R3JZM5_CALMK</name>
<sequence length="273" mass="30899">MANNKLLGKSMFYMGIIIIVLFMIIPVYILFRVSFAVPEDVLTSSPKFLITRFEFKHWEQVFKSGNLWPPLYKSFIVATLTMILALIVSAPASYAISRFDRKIKYGIILTLFFTRMFPNVGIALPISVTFLKWNLLDKNIGLVLAHLIEQLPFIAWILVSTFETIPLDLEEAASIDGAGRIRTLLKIVLPVAAPGLAVAAMFTWLNSWNEFTYALYLSLTTKTLPLQIYYYVLRGGFFQQAAYSTILTIPVLIITFALQRYIRSDYLGGAIKG</sequence>